<dbReference type="EMBL" id="LACB01000037">
    <property type="protein sequence ID" value="KAJ9491227.1"/>
    <property type="molecule type" value="Genomic_DNA"/>
</dbReference>
<comment type="caution">
    <text evidence="2">The sequence shown here is derived from an EMBL/GenBank/DDBJ whole genome shotgun (WGS) entry which is preliminary data.</text>
</comment>
<sequence>MVLTGYIDPCISSFNRFIILFLLSPHLVVIYTTTYILLVVLQDSVVAVPAIGKLRVPISHQILIAKAPTCGSR</sequence>
<proteinExistence type="predicted"/>
<evidence type="ECO:0000256" key="1">
    <source>
        <dbReference type="SAM" id="Phobius"/>
    </source>
</evidence>
<keyword evidence="3" id="KW-1185">Reference proteome</keyword>
<keyword evidence="1" id="KW-0812">Transmembrane</keyword>
<keyword evidence="1" id="KW-1133">Transmembrane helix</keyword>
<evidence type="ECO:0000313" key="2">
    <source>
        <dbReference type="EMBL" id="KAJ9491227.1"/>
    </source>
</evidence>
<dbReference type="Proteomes" id="UP001227192">
    <property type="component" value="Unassembled WGS sequence"/>
</dbReference>
<reference evidence="2" key="1">
    <citation type="submission" date="2015-06" db="EMBL/GenBank/DDBJ databases">
        <authorList>
            <person name="Nguyen H."/>
        </authorList>
    </citation>
    <scope>NUCLEOTIDE SEQUENCE</scope>
    <source>
        <strain evidence="2">DAOM 180753</strain>
    </source>
</reference>
<gene>
    <name evidence="2" type="ORF">VN97_g2034</name>
</gene>
<accession>A0AAI9TQG5</accession>
<organism evidence="2 3">
    <name type="scientific">Penicillium thymicola</name>
    <dbReference type="NCBI Taxonomy" id="293382"/>
    <lineage>
        <taxon>Eukaryota</taxon>
        <taxon>Fungi</taxon>
        <taxon>Dikarya</taxon>
        <taxon>Ascomycota</taxon>
        <taxon>Pezizomycotina</taxon>
        <taxon>Eurotiomycetes</taxon>
        <taxon>Eurotiomycetidae</taxon>
        <taxon>Eurotiales</taxon>
        <taxon>Aspergillaceae</taxon>
        <taxon>Penicillium</taxon>
    </lineage>
</organism>
<dbReference type="AlphaFoldDB" id="A0AAI9TQG5"/>
<protein>
    <submittedName>
        <fullName evidence="2">Uncharacterized protein</fullName>
    </submittedName>
</protein>
<name>A0AAI9TQG5_PENTH</name>
<evidence type="ECO:0000313" key="3">
    <source>
        <dbReference type="Proteomes" id="UP001227192"/>
    </source>
</evidence>
<keyword evidence="1" id="KW-0472">Membrane</keyword>
<feature type="transmembrane region" description="Helical" evidence="1">
    <location>
        <begin position="17"/>
        <end position="41"/>
    </location>
</feature>
<reference evidence="2" key="2">
    <citation type="journal article" date="2016" name="Fungal Biol.">
        <title>Ochratoxin A production by Penicillium thymicola.</title>
        <authorList>
            <person name="Nguyen H.D.T."/>
            <person name="McMullin D.R."/>
            <person name="Ponomareva E."/>
            <person name="Riley R."/>
            <person name="Pomraning K.R."/>
            <person name="Baker S.E."/>
            <person name="Seifert K.A."/>
        </authorList>
    </citation>
    <scope>NUCLEOTIDE SEQUENCE</scope>
    <source>
        <strain evidence="2">DAOM 180753</strain>
    </source>
</reference>